<keyword evidence="1" id="KW-0472">Membrane</keyword>
<reference evidence="2" key="1">
    <citation type="submission" date="2021-03" db="EMBL/GenBank/DDBJ databases">
        <title>Whole Genome Sequence of Bradyrhizobium sp. Strain 144S4.</title>
        <authorList>
            <person name="Bromfield E.S.P."/>
            <person name="Cloutier S."/>
        </authorList>
    </citation>
    <scope>NUCLEOTIDE SEQUENCE [LARGE SCALE GENOMIC DNA]</scope>
    <source>
        <strain evidence="2">144S4</strain>
    </source>
</reference>
<name>A0A939MFG2_9BRAD</name>
<feature type="transmembrane region" description="Helical" evidence="1">
    <location>
        <begin position="55"/>
        <end position="72"/>
    </location>
</feature>
<dbReference type="KEGG" id="bban:J4G43_046255"/>
<evidence type="ECO:0000313" key="3">
    <source>
        <dbReference type="EMBL" id="UEM11781.1"/>
    </source>
</evidence>
<protein>
    <submittedName>
        <fullName evidence="2">Flagellar motor protein MotA</fullName>
    </submittedName>
</protein>
<proteinExistence type="predicted"/>
<sequence length="341" mass="36615">MPPGASPRSPIDIEYTKLSSPSVFLVRMLVFLVLCTLVGVVLYKQIILAFFANPGLNALIGGVLFIGIILAFRQVIRLYPEVSWVNNFRIADPGLAPSRHPKLLAPMAMILGGERTGRMTITQTTMRHLLDSIATRLDEARDISRYMTGLLVFLGLLGTFWGLIETVGSVGKVIDGLKVGGDAGALFDTLKEGLAAPLGGMGISFSSSLFGLAGSLILGFLDLQSSQAQNRFYTDLEDWLATTVREYGHGEVAVAAAGGGGGVASGELQAAVERLRSVLEEGSASRGTTAAMASLAEAIQALVSHMRTEQQMIREWADGQGEQNREIRRLLERIARQPEKG</sequence>
<accession>A0A939MFG2</accession>
<keyword evidence="2" id="KW-0969">Cilium</keyword>
<evidence type="ECO:0000313" key="4">
    <source>
        <dbReference type="Proteomes" id="UP000664702"/>
    </source>
</evidence>
<evidence type="ECO:0000256" key="1">
    <source>
        <dbReference type="SAM" id="Phobius"/>
    </source>
</evidence>
<dbReference type="AlphaFoldDB" id="A0A939MFG2"/>
<keyword evidence="1" id="KW-0812">Transmembrane</keyword>
<evidence type="ECO:0000313" key="2">
    <source>
        <dbReference type="EMBL" id="MBO1868263.1"/>
    </source>
</evidence>
<feature type="transmembrane region" description="Helical" evidence="1">
    <location>
        <begin position="24"/>
        <end position="43"/>
    </location>
</feature>
<feature type="transmembrane region" description="Helical" evidence="1">
    <location>
        <begin position="146"/>
        <end position="164"/>
    </location>
</feature>
<keyword evidence="2" id="KW-0966">Cell projection</keyword>
<dbReference type="EMBL" id="JAGEMI010000001">
    <property type="protein sequence ID" value="MBO1868263.1"/>
    <property type="molecule type" value="Genomic_DNA"/>
</dbReference>
<dbReference type="Proteomes" id="UP000664702">
    <property type="component" value="Chromosome"/>
</dbReference>
<organism evidence="2">
    <name type="scientific">Bradyrhizobium barranii subsp. barranii</name>
    <dbReference type="NCBI Taxonomy" id="2823807"/>
    <lineage>
        <taxon>Bacteria</taxon>
        <taxon>Pseudomonadati</taxon>
        <taxon>Pseudomonadota</taxon>
        <taxon>Alphaproteobacteria</taxon>
        <taxon>Hyphomicrobiales</taxon>
        <taxon>Nitrobacteraceae</taxon>
        <taxon>Bradyrhizobium</taxon>
        <taxon>Bradyrhizobium barranii</taxon>
    </lineage>
</organism>
<reference evidence="3 4" key="2">
    <citation type="journal article" date="2022" name="Int. J. Syst. Evol. Microbiol.">
        <title>Strains of Bradyrhizobium barranii sp. nov. associated with legumes native to Canada are symbionts of soybeans and belong to different subspecies (subsp. barranii subsp. nov. and subsp. apii subsp. nov.) and symbiovars (sv. glycinearum and sv. septentrionale).</title>
        <authorList>
            <person name="Bromfield E.S.P."/>
            <person name="Cloutier S."/>
            <person name="Wasai-Hara S."/>
            <person name="Minamisawa K."/>
        </authorList>
    </citation>
    <scope>NUCLEOTIDE SEQUENCE [LARGE SCALE GENOMIC DNA]</scope>
    <source>
        <strain evidence="3 4">144S4</strain>
    </source>
</reference>
<keyword evidence="1" id="KW-1133">Transmembrane helix</keyword>
<feature type="transmembrane region" description="Helical" evidence="1">
    <location>
        <begin position="198"/>
        <end position="221"/>
    </location>
</feature>
<dbReference type="EMBL" id="CP086136">
    <property type="protein sequence ID" value="UEM11781.1"/>
    <property type="molecule type" value="Genomic_DNA"/>
</dbReference>
<gene>
    <name evidence="3" type="ORF">J4G43_046255</name>
    <name evidence="2" type="ORF">J4G43_47970</name>
</gene>
<dbReference type="RefSeq" id="WP_208088800.1">
    <property type="nucleotide sequence ID" value="NZ_CP086136.1"/>
</dbReference>
<keyword evidence="2" id="KW-0282">Flagellum</keyword>